<dbReference type="EMBL" id="FRBW01000001">
    <property type="protein sequence ID" value="SHL56964.1"/>
    <property type="molecule type" value="Genomic_DNA"/>
</dbReference>
<keyword evidence="2" id="KW-1185">Reference proteome</keyword>
<name>A0A1M7BPR9_9HYPH</name>
<dbReference type="AlphaFoldDB" id="A0A1M7BPR9"/>
<sequence length="62" mass="7088">MVTYRPRLECMESLHSAINGYQHVPADVLVRYLIDHYTVDLDLLVDYLDGLSVKAEPQRIAA</sequence>
<protein>
    <submittedName>
        <fullName evidence="1">Uncharacterized protein</fullName>
    </submittedName>
</protein>
<evidence type="ECO:0000313" key="1">
    <source>
        <dbReference type="EMBL" id="SHL56964.1"/>
    </source>
</evidence>
<dbReference type="RefSeq" id="WP_073009381.1">
    <property type="nucleotide sequence ID" value="NZ_FRBW01000001.1"/>
</dbReference>
<dbReference type="Proteomes" id="UP000186002">
    <property type="component" value="Unassembled WGS sequence"/>
</dbReference>
<reference evidence="1 2" key="1">
    <citation type="submission" date="2016-11" db="EMBL/GenBank/DDBJ databases">
        <authorList>
            <person name="Jaros S."/>
            <person name="Januszkiewicz K."/>
            <person name="Wedrychowicz H."/>
        </authorList>
    </citation>
    <scope>NUCLEOTIDE SEQUENCE [LARGE SCALE GENOMIC DNA]</scope>
    <source>
        <strain evidence="1 2">DSM 22153</strain>
    </source>
</reference>
<proteinExistence type="predicted"/>
<organism evidence="1 2">
    <name type="scientific">Roseibium suaedae</name>
    <dbReference type="NCBI Taxonomy" id="735517"/>
    <lineage>
        <taxon>Bacteria</taxon>
        <taxon>Pseudomonadati</taxon>
        <taxon>Pseudomonadota</taxon>
        <taxon>Alphaproteobacteria</taxon>
        <taxon>Hyphomicrobiales</taxon>
        <taxon>Stappiaceae</taxon>
        <taxon>Roseibium</taxon>
    </lineage>
</organism>
<accession>A0A1M7BPR9</accession>
<evidence type="ECO:0000313" key="2">
    <source>
        <dbReference type="Proteomes" id="UP000186002"/>
    </source>
</evidence>
<gene>
    <name evidence="1" type="ORF">SAMN05444272_0922</name>
</gene>
<dbReference type="OrthoDB" id="7679205at2"/>